<dbReference type="KEGG" id="azq:G3580_16710"/>
<dbReference type="AlphaFoldDB" id="A0A6C1BA25"/>
<name>A0A6C1BA25_9RHOO</name>
<evidence type="ECO:0000313" key="2">
    <source>
        <dbReference type="Proteomes" id="UP000501991"/>
    </source>
</evidence>
<dbReference type="EMBL" id="CP048836">
    <property type="protein sequence ID" value="QID19114.1"/>
    <property type="molecule type" value="Genomic_DNA"/>
</dbReference>
<evidence type="ECO:0000313" key="1">
    <source>
        <dbReference type="EMBL" id="QID19114.1"/>
    </source>
</evidence>
<dbReference type="Proteomes" id="UP000501991">
    <property type="component" value="Chromosome"/>
</dbReference>
<dbReference type="RefSeq" id="WP_173767403.1">
    <property type="nucleotide sequence ID" value="NZ_CP048836.1"/>
</dbReference>
<organism evidence="1 2">
    <name type="scientific">Nitrogeniibacter mangrovi</name>
    <dbReference type="NCBI Taxonomy" id="2016596"/>
    <lineage>
        <taxon>Bacteria</taxon>
        <taxon>Pseudomonadati</taxon>
        <taxon>Pseudomonadota</taxon>
        <taxon>Betaproteobacteria</taxon>
        <taxon>Rhodocyclales</taxon>
        <taxon>Zoogloeaceae</taxon>
        <taxon>Nitrogeniibacter</taxon>
    </lineage>
</organism>
<keyword evidence="2" id="KW-1185">Reference proteome</keyword>
<reference evidence="1 2" key="1">
    <citation type="submission" date="2020-02" db="EMBL/GenBank/DDBJ databases">
        <title>Nitrogenibacter mangrovi gen. nov., sp. nov. isolated from mangrove sediment, a denitrifying betaproteobacterium.</title>
        <authorList>
            <person name="Liao H."/>
            <person name="Tian Y."/>
        </authorList>
    </citation>
    <scope>NUCLEOTIDE SEQUENCE [LARGE SCALE GENOMIC DNA]</scope>
    <source>
        <strain evidence="1 2">M9-3-2</strain>
    </source>
</reference>
<sequence>MDSFFNGLAPEDAIEIESLSRLMYDLRCNRDKVLEQWQVPDVGSLLARIEAGEVAEHPAYEHYLSARILDETRQSIREALARNLKEVGR</sequence>
<gene>
    <name evidence="1" type="ORF">G3580_16710</name>
</gene>
<proteinExistence type="predicted"/>
<accession>A0A6C1BA25</accession>
<protein>
    <submittedName>
        <fullName evidence="1">Uncharacterized protein</fullName>
    </submittedName>
</protein>